<sequence length="307" mass="34727">MYQNFNYLFKIYVIYLACYVSPSNAELSGLLSALQYFGLYGGSESLGQSRGQCQYSFESFALLGDRHTCAPDDEHILHLTQLPPQRKPPIMIKCLQPEPAADNGNGTVTVPKLLIMKSAKDIVHLLKPIGNATKRHEHGSCVVVHFCTATSLECSRVAPVINLLPHLFPTLPVAYIDAYEFTPFNAEFGIVSLPTLMIFHQGRPLLKYDTSWTDSEKRAFGRFIMRHTNVKTVDPNSIDPQIMLRTLTEPLANTPEVQTDYYLGMAWAFILLCLANYVRGTVFWKQLVAMVQRNWRESEETQMDVVD</sequence>
<evidence type="ECO:0000313" key="4">
    <source>
        <dbReference type="Proteomes" id="UP001500889"/>
    </source>
</evidence>
<proteinExistence type="predicted"/>
<keyword evidence="1" id="KW-0472">Membrane</keyword>
<dbReference type="InterPro" id="IPR036249">
    <property type="entry name" value="Thioredoxin-like_sf"/>
</dbReference>
<evidence type="ECO:0000256" key="1">
    <source>
        <dbReference type="SAM" id="Phobius"/>
    </source>
</evidence>
<dbReference type="AlphaFoldDB" id="A0AAU9GA92"/>
<evidence type="ECO:0000259" key="2">
    <source>
        <dbReference type="Pfam" id="PF00085"/>
    </source>
</evidence>
<dbReference type="GO" id="GO:0060271">
    <property type="term" value="P:cilium assembly"/>
    <property type="evidence" value="ECO:0007669"/>
    <property type="project" value="TreeGrafter"/>
</dbReference>
<dbReference type="EMBL" id="AP029267">
    <property type="protein sequence ID" value="BFG05558.1"/>
    <property type="molecule type" value="Genomic_DNA"/>
</dbReference>
<keyword evidence="1" id="KW-0812">Transmembrane</keyword>
<dbReference type="Gene3D" id="3.40.30.10">
    <property type="entry name" value="Glutaredoxin"/>
    <property type="match status" value="1"/>
</dbReference>
<protein>
    <recommendedName>
        <fullName evidence="2">Thioredoxin domain-containing protein</fullName>
    </recommendedName>
</protein>
<feature type="domain" description="Thioredoxin" evidence="2">
    <location>
        <begin position="140"/>
        <end position="211"/>
    </location>
</feature>
<reference evidence="3 4" key="1">
    <citation type="submission" date="2024-02" db="EMBL/GenBank/DDBJ databases">
        <title>A chromosome-level genome assembly of Drosophila madeirensis, a fruit fly species endemic to Madeira island.</title>
        <authorList>
            <person name="Tomihara K."/>
            <person name="Llopart A."/>
            <person name="Yamamoto D."/>
        </authorList>
    </citation>
    <scope>NUCLEOTIDE SEQUENCE [LARGE SCALE GENOMIC DNA]</scope>
    <source>
        <strain evidence="3 4">RF1</strain>
    </source>
</reference>
<dbReference type="Pfam" id="PF00085">
    <property type="entry name" value="Thioredoxin"/>
    <property type="match status" value="1"/>
</dbReference>
<organism evidence="3 4">
    <name type="scientific">Drosophila madeirensis</name>
    <name type="common">Fruit fly</name>
    <dbReference type="NCBI Taxonomy" id="30013"/>
    <lineage>
        <taxon>Eukaryota</taxon>
        <taxon>Metazoa</taxon>
        <taxon>Ecdysozoa</taxon>
        <taxon>Arthropoda</taxon>
        <taxon>Hexapoda</taxon>
        <taxon>Insecta</taxon>
        <taxon>Pterygota</taxon>
        <taxon>Neoptera</taxon>
        <taxon>Endopterygota</taxon>
        <taxon>Diptera</taxon>
        <taxon>Brachycera</taxon>
        <taxon>Muscomorpha</taxon>
        <taxon>Ephydroidea</taxon>
        <taxon>Drosophilidae</taxon>
        <taxon>Drosophila</taxon>
        <taxon>Sophophora</taxon>
    </lineage>
</organism>
<keyword evidence="1" id="KW-1133">Transmembrane helix</keyword>
<gene>
    <name evidence="3" type="ORF">DMAD_04265</name>
</gene>
<keyword evidence="4" id="KW-1185">Reference proteome</keyword>
<dbReference type="SUPFAM" id="SSF52833">
    <property type="entry name" value="Thioredoxin-like"/>
    <property type="match status" value="1"/>
</dbReference>
<evidence type="ECO:0000313" key="3">
    <source>
        <dbReference type="EMBL" id="BFG05558.1"/>
    </source>
</evidence>
<dbReference type="InterPro" id="IPR013766">
    <property type="entry name" value="Thioredoxin_domain"/>
</dbReference>
<dbReference type="InterPro" id="IPR042418">
    <property type="entry name" value="TXNDC15"/>
</dbReference>
<dbReference type="Proteomes" id="UP001500889">
    <property type="component" value="Chromosome E"/>
</dbReference>
<dbReference type="PANTHER" id="PTHR14684">
    <property type="entry name" value="THIOREDOXIN DOMAIN-CONTAINING PROTEIN 15"/>
    <property type="match status" value="1"/>
</dbReference>
<dbReference type="GO" id="GO:0005929">
    <property type="term" value="C:cilium"/>
    <property type="evidence" value="ECO:0007669"/>
    <property type="project" value="TreeGrafter"/>
</dbReference>
<name>A0AAU9GA92_DROMD</name>
<accession>A0AAU9GA92</accession>
<feature type="transmembrane region" description="Helical" evidence="1">
    <location>
        <begin position="261"/>
        <end position="278"/>
    </location>
</feature>
<dbReference type="PANTHER" id="PTHR14684:SF2">
    <property type="entry name" value="THIOREDOXIN DOMAIN-CONTAINING PROTEIN 15"/>
    <property type="match status" value="1"/>
</dbReference>